<dbReference type="InterPro" id="IPR049445">
    <property type="entry name" value="TetR_SbtR-like_C"/>
</dbReference>
<feature type="DNA-binding region" description="H-T-H motif" evidence="4">
    <location>
        <begin position="34"/>
        <end position="53"/>
    </location>
</feature>
<evidence type="ECO:0000256" key="4">
    <source>
        <dbReference type="PROSITE-ProRule" id="PRU00335"/>
    </source>
</evidence>
<dbReference type="InterPro" id="IPR050109">
    <property type="entry name" value="HTH-type_TetR-like_transc_reg"/>
</dbReference>
<name>A0A1A2W4S8_MYCSC</name>
<feature type="domain" description="HTH tetR-type" evidence="5">
    <location>
        <begin position="12"/>
        <end position="71"/>
    </location>
</feature>
<gene>
    <name evidence="6" type="ORF">A5679_09335</name>
</gene>
<evidence type="ECO:0000313" key="6">
    <source>
        <dbReference type="EMBL" id="OBI08579.1"/>
    </source>
</evidence>
<keyword evidence="1" id="KW-0805">Transcription regulation</keyword>
<protein>
    <recommendedName>
        <fullName evidence="5">HTH tetR-type domain-containing protein</fullName>
    </recommendedName>
</protein>
<dbReference type="AlphaFoldDB" id="A0A1A2W4S8"/>
<dbReference type="RefSeq" id="WP_197498724.1">
    <property type="nucleotide sequence ID" value="NZ_LZJW01000178.1"/>
</dbReference>
<proteinExistence type="predicted"/>
<evidence type="ECO:0000259" key="5">
    <source>
        <dbReference type="PROSITE" id="PS50977"/>
    </source>
</evidence>
<dbReference type="SUPFAM" id="SSF46689">
    <property type="entry name" value="Homeodomain-like"/>
    <property type="match status" value="1"/>
</dbReference>
<dbReference type="InterPro" id="IPR009057">
    <property type="entry name" value="Homeodomain-like_sf"/>
</dbReference>
<dbReference type="Pfam" id="PF00440">
    <property type="entry name" value="TetR_N"/>
    <property type="match status" value="1"/>
</dbReference>
<evidence type="ECO:0000256" key="3">
    <source>
        <dbReference type="ARBA" id="ARBA00023163"/>
    </source>
</evidence>
<evidence type="ECO:0000313" key="7">
    <source>
        <dbReference type="Proteomes" id="UP000092207"/>
    </source>
</evidence>
<dbReference type="GO" id="GO:0003700">
    <property type="term" value="F:DNA-binding transcription factor activity"/>
    <property type="evidence" value="ECO:0007669"/>
    <property type="project" value="TreeGrafter"/>
</dbReference>
<dbReference type="EMBL" id="LZJY01000066">
    <property type="protein sequence ID" value="OBI08579.1"/>
    <property type="molecule type" value="Genomic_DNA"/>
</dbReference>
<dbReference type="InterPro" id="IPR036271">
    <property type="entry name" value="Tet_transcr_reg_TetR-rel_C_sf"/>
</dbReference>
<dbReference type="InterPro" id="IPR001647">
    <property type="entry name" value="HTH_TetR"/>
</dbReference>
<organism evidence="6 7">
    <name type="scientific">Mycobacterium scrofulaceum</name>
    <dbReference type="NCBI Taxonomy" id="1783"/>
    <lineage>
        <taxon>Bacteria</taxon>
        <taxon>Bacillati</taxon>
        <taxon>Actinomycetota</taxon>
        <taxon>Actinomycetes</taxon>
        <taxon>Mycobacteriales</taxon>
        <taxon>Mycobacteriaceae</taxon>
        <taxon>Mycobacterium</taxon>
    </lineage>
</organism>
<dbReference type="PROSITE" id="PS50977">
    <property type="entry name" value="HTH_TETR_2"/>
    <property type="match status" value="1"/>
</dbReference>
<comment type="caution">
    <text evidence="6">The sequence shown here is derived from an EMBL/GenBank/DDBJ whole genome shotgun (WGS) entry which is preliminary data.</text>
</comment>
<accession>A0A1A2W4S8</accession>
<sequence length="197" mass="21455">MSNTRKLRADAARNRALILDSAREAFNKSGVTASLDDVARAANVGPGTLYRHFPTRDELVLAVIDEGLSDLHRLGNTLIDEPEALDALRRWLTAYIEQGSTFEGLARTLACPPPTAGKSSACRLAREAGAQLVKRAVDAGLVRSDVGIDDVLDLAAAIAWLGEQPGRTSDQRARLLDVMMDGLRLPRSTTLKRNRRR</sequence>
<dbReference type="PANTHER" id="PTHR30055">
    <property type="entry name" value="HTH-TYPE TRANSCRIPTIONAL REGULATOR RUTR"/>
    <property type="match status" value="1"/>
</dbReference>
<keyword evidence="3" id="KW-0804">Transcription</keyword>
<keyword evidence="2 4" id="KW-0238">DNA-binding</keyword>
<evidence type="ECO:0000256" key="2">
    <source>
        <dbReference type="ARBA" id="ARBA00023125"/>
    </source>
</evidence>
<dbReference type="PRINTS" id="PR00455">
    <property type="entry name" value="HTHTETR"/>
</dbReference>
<dbReference type="PANTHER" id="PTHR30055:SF234">
    <property type="entry name" value="HTH-TYPE TRANSCRIPTIONAL REGULATOR BETI"/>
    <property type="match status" value="1"/>
</dbReference>
<dbReference type="Proteomes" id="UP000092207">
    <property type="component" value="Unassembled WGS sequence"/>
</dbReference>
<dbReference type="SUPFAM" id="SSF48498">
    <property type="entry name" value="Tetracyclin repressor-like, C-terminal domain"/>
    <property type="match status" value="1"/>
</dbReference>
<dbReference type="GO" id="GO:0000976">
    <property type="term" value="F:transcription cis-regulatory region binding"/>
    <property type="evidence" value="ECO:0007669"/>
    <property type="project" value="TreeGrafter"/>
</dbReference>
<reference evidence="6 7" key="1">
    <citation type="submission" date="2016-06" db="EMBL/GenBank/DDBJ databases">
        <authorList>
            <person name="Kjaerup R.B."/>
            <person name="Dalgaard T.S."/>
            <person name="Juul-Madsen H.R."/>
        </authorList>
    </citation>
    <scope>NUCLEOTIDE SEQUENCE [LARGE SCALE GENOMIC DNA]</scope>
    <source>
        <strain evidence="6 7">E2838</strain>
    </source>
</reference>
<dbReference type="Gene3D" id="1.10.357.10">
    <property type="entry name" value="Tetracycline Repressor, domain 2"/>
    <property type="match status" value="1"/>
</dbReference>
<evidence type="ECO:0000256" key="1">
    <source>
        <dbReference type="ARBA" id="ARBA00023015"/>
    </source>
</evidence>
<dbReference type="Pfam" id="PF21597">
    <property type="entry name" value="TetR_C_43"/>
    <property type="match status" value="1"/>
</dbReference>